<evidence type="ECO:0000256" key="1">
    <source>
        <dbReference type="PROSITE-ProRule" id="PRU00285"/>
    </source>
</evidence>
<name>A0A1H9R7K7_9BACI</name>
<comment type="caution">
    <text evidence="4">The sequence shown here is derived from an EMBL/GenBank/DDBJ whole genome shotgun (WGS) entry which is preliminary data.</text>
</comment>
<reference evidence="5" key="1">
    <citation type="submission" date="2016-10" db="EMBL/GenBank/DDBJ databases">
        <authorList>
            <person name="de Groot N.N."/>
        </authorList>
    </citation>
    <scope>NUCLEOTIDE SEQUENCE [LARGE SCALE GENOMIC DNA]</scope>
    <source>
        <strain evidence="5">10nlg</strain>
    </source>
</reference>
<dbReference type="STRING" id="1464123.SAMN05444126_10455"/>
<feature type="domain" description="SHSP" evidence="3">
    <location>
        <begin position="39"/>
        <end position="153"/>
    </location>
</feature>
<proteinExistence type="inferred from homology"/>
<sequence length="153" mass="17951">MANLFPRKRREESPLFTPSSMFPQIFDDYSLSDFFNKDLMNKTGMPQVDIEDKGDHYELTADLPGFNKDQVVVEFDSGYLTIKGEQEHSEETKDEEKHYIRKERSYGSFQRSFYVGDINEEEIKGKFKDGVLFVSVPKSDEEEKKRGKRIELE</sequence>
<dbReference type="AlphaFoldDB" id="A0A1H9R7K7"/>
<comment type="similarity">
    <text evidence="1 2">Belongs to the small heat shock protein (HSP20) family.</text>
</comment>
<evidence type="ECO:0000259" key="3">
    <source>
        <dbReference type="PROSITE" id="PS01031"/>
    </source>
</evidence>
<gene>
    <name evidence="4" type="ORF">SAMN05444126_10455</name>
</gene>
<dbReference type="InterPro" id="IPR031107">
    <property type="entry name" value="Small_HSP"/>
</dbReference>
<dbReference type="CDD" id="cd06471">
    <property type="entry name" value="ACD_LpsHSP_like"/>
    <property type="match status" value="1"/>
</dbReference>
<dbReference type="PANTHER" id="PTHR11527">
    <property type="entry name" value="HEAT-SHOCK PROTEIN 20 FAMILY MEMBER"/>
    <property type="match status" value="1"/>
</dbReference>
<dbReference type="Gene3D" id="2.60.40.790">
    <property type="match status" value="1"/>
</dbReference>
<dbReference type="OrthoDB" id="9811615at2"/>
<organism evidence="4 5">
    <name type="scientific">Salisediminibacterium halotolerans</name>
    <dbReference type="NCBI Taxonomy" id="517425"/>
    <lineage>
        <taxon>Bacteria</taxon>
        <taxon>Bacillati</taxon>
        <taxon>Bacillota</taxon>
        <taxon>Bacilli</taxon>
        <taxon>Bacillales</taxon>
        <taxon>Bacillaceae</taxon>
        <taxon>Salisediminibacterium</taxon>
    </lineage>
</organism>
<dbReference type="Proteomes" id="UP000199318">
    <property type="component" value="Unassembled WGS sequence"/>
</dbReference>
<dbReference type="EMBL" id="FOGV01000004">
    <property type="protein sequence ID" value="SER68702.1"/>
    <property type="molecule type" value="Genomic_DNA"/>
</dbReference>
<dbReference type="InterPro" id="IPR008978">
    <property type="entry name" value="HSP20-like_chaperone"/>
</dbReference>
<dbReference type="Pfam" id="PF00011">
    <property type="entry name" value="HSP20"/>
    <property type="match status" value="1"/>
</dbReference>
<evidence type="ECO:0000313" key="4">
    <source>
        <dbReference type="EMBL" id="SER68702.1"/>
    </source>
</evidence>
<protein>
    <submittedName>
        <fullName evidence="4">HSP20 family protein</fullName>
    </submittedName>
</protein>
<accession>A0A1H9R7K7</accession>
<evidence type="ECO:0000313" key="5">
    <source>
        <dbReference type="Proteomes" id="UP000199318"/>
    </source>
</evidence>
<dbReference type="RefSeq" id="WP_093072083.1">
    <property type="nucleotide sequence ID" value="NZ_BJVE01000027.1"/>
</dbReference>
<evidence type="ECO:0000256" key="2">
    <source>
        <dbReference type="RuleBase" id="RU003616"/>
    </source>
</evidence>
<keyword evidence="5" id="KW-1185">Reference proteome</keyword>
<dbReference type="PROSITE" id="PS01031">
    <property type="entry name" value="SHSP"/>
    <property type="match status" value="1"/>
</dbReference>
<dbReference type="InterPro" id="IPR002068">
    <property type="entry name" value="A-crystallin/Hsp20_dom"/>
</dbReference>
<dbReference type="SUPFAM" id="SSF49764">
    <property type="entry name" value="HSP20-like chaperones"/>
    <property type="match status" value="1"/>
</dbReference>